<dbReference type="InterPro" id="IPR057326">
    <property type="entry name" value="KR_dom"/>
</dbReference>
<dbReference type="SUPFAM" id="SSF51735">
    <property type="entry name" value="NAD(P)-binding Rossmann-fold domains"/>
    <property type="match status" value="1"/>
</dbReference>
<dbReference type="PRINTS" id="PR00081">
    <property type="entry name" value="GDHRDH"/>
</dbReference>
<dbReference type="AlphaFoldDB" id="A0AAP5EA80"/>
<protein>
    <submittedName>
        <fullName evidence="4">NAD(P)-dependent dehydrogenase (Short-subunit alcohol dehydrogenase family)</fullName>
    </submittedName>
</protein>
<evidence type="ECO:0000313" key="4">
    <source>
        <dbReference type="EMBL" id="MDQ1108977.1"/>
    </source>
</evidence>
<dbReference type="EMBL" id="JAUTAS010000001">
    <property type="protein sequence ID" value="MDQ1108977.1"/>
    <property type="molecule type" value="Genomic_DNA"/>
</dbReference>
<dbReference type="PANTHER" id="PTHR43639">
    <property type="entry name" value="OXIDOREDUCTASE, SHORT-CHAIN DEHYDROGENASE/REDUCTASE FAMILY (AFU_ORTHOLOGUE AFUA_5G02870)"/>
    <property type="match status" value="1"/>
</dbReference>
<proteinExistence type="inferred from homology"/>
<evidence type="ECO:0000256" key="2">
    <source>
        <dbReference type="ARBA" id="ARBA00023002"/>
    </source>
</evidence>
<comment type="similarity">
    <text evidence="1">Belongs to the short-chain dehydrogenases/reductases (SDR) family.</text>
</comment>
<name>A0AAP5EA80_9GAMM</name>
<comment type="caution">
    <text evidence="4">The sequence shown here is derived from an EMBL/GenBank/DDBJ whole genome shotgun (WGS) entry which is preliminary data.</text>
</comment>
<dbReference type="PANTHER" id="PTHR43639:SF1">
    <property type="entry name" value="SHORT-CHAIN DEHYDROGENASE_REDUCTASE FAMILY PROTEIN"/>
    <property type="match status" value="1"/>
</dbReference>
<gene>
    <name evidence="4" type="ORF">QE424_002136</name>
</gene>
<sequence length="285" mass="29743">MPARNLQERGAAPRDHACSFPSSGYRMHTGSPLLPARVALVTGGNKGIGRSIALQLATRGWDVILTYRSDPDAARSVAADIAHQGRDVMTLALDVTDSGSFPACLAAMTGWLQSRGQGQKLDALINNAGAHAPAPFGAITADDIDLLHALHFKGPLLLTQALSPLLADGARIVNLSSSLTRHTAAGSLVYAAMKGALEVMTRYLALELGPRGITVNAVAPGPTQTDFFGGAVRDNPDVQRYVSDHTALGRPGHAEDIGAMVAALVGPDNHWVTAQRIEVGGGILL</sequence>
<dbReference type="GO" id="GO:0016491">
    <property type="term" value="F:oxidoreductase activity"/>
    <property type="evidence" value="ECO:0007669"/>
    <property type="project" value="UniProtKB-KW"/>
</dbReference>
<accession>A0AAP5EA80</accession>
<dbReference type="Proteomes" id="UP001226084">
    <property type="component" value="Unassembled WGS sequence"/>
</dbReference>
<dbReference type="SMART" id="SM00822">
    <property type="entry name" value="PKS_KR"/>
    <property type="match status" value="1"/>
</dbReference>
<evidence type="ECO:0000313" key="5">
    <source>
        <dbReference type="Proteomes" id="UP001226084"/>
    </source>
</evidence>
<dbReference type="Pfam" id="PF13561">
    <property type="entry name" value="adh_short_C2"/>
    <property type="match status" value="1"/>
</dbReference>
<evidence type="ECO:0000259" key="3">
    <source>
        <dbReference type="SMART" id="SM00822"/>
    </source>
</evidence>
<evidence type="ECO:0000256" key="1">
    <source>
        <dbReference type="ARBA" id="ARBA00006484"/>
    </source>
</evidence>
<dbReference type="InterPro" id="IPR002347">
    <property type="entry name" value="SDR_fam"/>
</dbReference>
<dbReference type="InterPro" id="IPR036291">
    <property type="entry name" value="NAD(P)-bd_dom_sf"/>
</dbReference>
<feature type="domain" description="Ketoreductase" evidence="3">
    <location>
        <begin position="37"/>
        <end position="221"/>
    </location>
</feature>
<organism evidence="4 5">
    <name type="scientific">Stenotrophomonas rhizophila</name>
    <dbReference type="NCBI Taxonomy" id="216778"/>
    <lineage>
        <taxon>Bacteria</taxon>
        <taxon>Pseudomonadati</taxon>
        <taxon>Pseudomonadota</taxon>
        <taxon>Gammaproteobacteria</taxon>
        <taxon>Lysobacterales</taxon>
        <taxon>Lysobacteraceae</taxon>
        <taxon>Stenotrophomonas</taxon>
    </lineage>
</organism>
<reference evidence="4" key="1">
    <citation type="submission" date="2023-07" db="EMBL/GenBank/DDBJ databases">
        <title>Functional and genomic diversity of the sorghum phyllosphere microbiome.</title>
        <authorList>
            <person name="Shade A."/>
        </authorList>
    </citation>
    <scope>NUCLEOTIDE SEQUENCE</scope>
    <source>
        <strain evidence="4">SORGH_AS_0457</strain>
    </source>
</reference>
<dbReference type="PRINTS" id="PR00080">
    <property type="entry name" value="SDRFAMILY"/>
</dbReference>
<dbReference type="Gene3D" id="3.40.50.720">
    <property type="entry name" value="NAD(P)-binding Rossmann-like Domain"/>
    <property type="match status" value="1"/>
</dbReference>
<keyword evidence="2" id="KW-0560">Oxidoreductase</keyword>